<protein>
    <submittedName>
        <fullName evidence="2">Uncharacterized protein</fullName>
    </submittedName>
</protein>
<keyword evidence="3" id="KW-1185">Reference proteome</keyword>
<dbReference type="AlphaFoldDB" id="A0A5D2NRB9"/>
<feature type="region of interest" description="Disordered" evidence="1">
    <location>
        <begin position="1"/>
        <end position="30"/>
    </location>
</feature>
<sequence>MPKLSIRNQRRSSYGDSGRGDVNGRGRATN</sequence>
<evidence type="ECO:0000313" key="3">
    <source>
        <dbReference type="Proteomes" id="UP000322667"/>
    </source>
</evidence>
<dbReference type="EMBL" id="CM017619">
    <property type="protein sequence ID" value="TYI06249.1"/>
    <property type="molecule type" value="Genomic_DNA"/>
</dbReference>
<proteinExistence type="predicted"/>
<dbReference type="Proteomes" id="UP000322667">
    <property type="component" value="Chromosome A10"/>
</dbReference>
<accession>A0A5D2NRB9</accession>
<evidence type="ECO:0000313" key="2">
    <source>
        <dbReference type="EMBL" id="TYI06249.1"/>
    </source>
</evidence>
<organism evidence="2 3">
    <name type="scientific">Gossypium tomentosum</name>
    <name type="common">Hawaiian cotton</name>
    <name type="synonym">Gossypium sandvicense</name>
    <dbReference type="NCBI Taxonomy" id="34277"/>
    <lineage>
        <taxon>Eukaryota</taxon>
        <taxon>Viridiplantae</taxon>
        <taxon>Streptophyta</taxon>
        <taxon>Embryophyta</taxon>
        <taxon>Tracheophyta</taxon>
        <taxon>Spermatophyta</taxon>
        <taxon>Magnoliopsida</taxon>
        <taxon>eudicotyledons</taxon>
        <taxon>Gunneridae</taxon>
        <taxon>Pentapetalae</taxon>
        <taxon>rosids</taxon>
        <taxon>malvids</taxon>
        <taxon>Malvales</taxon>
        <taxon>Malvaceae</taxon>
        <taxon>Malvoideae</taxon>
        <taxon>Gossypium</taxon>
    </lineage>
</organism>
<gene>
    <name evidence="2" type="ORF">ES332_A10G145200v1</name>
</gene>
<name>A0A5D2NRB9_GOSTO</name>
<evidence type="ECO:0000256" key="1">
    <source>
        <dbReference type="SAM" id="MobiDB-lite"/>
    </source>
</evidence>
<reference evidence="2 3" key="1">
    <citation type="submission" date="2019-07" db="EMBL/GenBank/DDBJ databases">
        <title>WGS assembly of Gossypium tomentosum.</title>
        <authorList>
            <person name="Chen Z.J."/>
            <person name="Sreedasyam A."/>
            <person name="Ando A."/>
            <person name="Song Q."/>
            <person name="De L."/>
            <person name="Hulse-Kemp A."/>
            <person name="Ding M."/>
            <person name="Ye W."/>
            <person name="Kirkbride R."/>
            <person name="Jenkins J."/>
            <person name="Plott C."/>
            <person name="Lovell J."/>
            <person name="Lin Y.-M."/>
            <person name="Vaughn R."/>
            <person name="Liu B."/>
            <person name="Li W."/>
            <person name="Simpson S."/>
            <person name="Scheffler B."/>
            <person name="Saski C."/>
            <person name="Grover C."/>
            <person name="Hu G."/>
            <person name="Conover J."/>
            <person name="Carlson J."/>
            <person name="Shu S."/>
            <person name="Boston L."/>
            <person name="Williams M."/>
            <person name="Peterson D."/>
            <person name="Mcgee K."/>
            <person name="Jones D."/>
            <person name="Wendel J."/>
            <person name="Stelly D."/>
            <person name="Grimwood J."/>
            <person name="Schmutz J."/>
        </authorList>
    </citation>
    <scope>NUCLEOTIDE SEQUENCE [LARGE SCALE GENOMIC DNA]</scope>
    <source>
        <strain evidence="2">7179.01</strain>
    </source>
</reference>